<accession>A0A4D6LB65</accession>
<name>A0A4D6LB65_VIGUN</name>
<evidence type="ECO:0000313" key="2">
    <source>
        <dbReference type="Proteomes" id="UP000501690"/>
    </source>
</evidence>
<keyword evidence="2" id="KW-1185">Reference proteome</keyword>
<organism evidence="1 2">
    <name type="scientific">Vigna unguiculata</name>
    <name type="common">Cowpea</name>
    <dbReference type="NCBI Taxonomy" id="3917"/>
    <lineage>
        <taxon>Eukaryota</taxon>
        <taxon>Viridiplantae</taxon>
        <taxon>Streptophyta</taxon>
        <taxon>Embryophyta</taxon>
        <taxon>Tracheophyta</taxon>
        <taxon>Spermatophyta</taxon>
        <taxon>Magnoliopsida</taxon>
        <taxon>eudicotyledons</taxon>
        <taxon>Gunneridae</taxon>
        <taxon>Pentapetalae</taxon>
        <taxon>rosids</taxon>
        <taxon>fabids</taxon>
        <taxon>Fabales</taxon>
        <taxon>Fabaceae</taxon>
        <taxon>Papilionoideae</taxon>
        <taxon>50 kb inversion clade</taxon>
        <taxon>NPAAA clade</taxon>
        <taxon>indigoferoid/millettioid clade</taxon>
        <taxon>Phaseoleae</taxon>
        <taxon>Vigna</taxon>
    </lineage>
</organism>
<gene>
    <name evidence="1" type="ORF">DEO72_LG3g290</name>
</gene>
<dbReference type="Proteomes" id="UP000501690">
    <property type="component" value="Linkage Group LG3"/>
</dbReference>
<proteinExistence type="predicted"/>
<protein>
    <submittedName>
        <fullName evidence="1">Uncharacterized protein</fullName>
    </submittedName>
</protein>
<dbReference type="EMBL" id="CP039347">
    <property type="protein sequence ID" value="QCD85769.1"/>
    <property type="molecule type" value="Genomic_DNA"/>
</dbReference>
<reference evidence="1 2" key="1">
    <citation type="submission" date="2019-04" db="EMBL/GenBank/DDBJ databases">
        <title>An improved genome assembly and genetic linkage map for asparagus bean, Vigna unguiculata ssp. sesquipedialis.</title>
        <authorList>
            <person name="Xia Q."/>
            <person name="Zhang R."/>
            <person name="Dong Y."/>
        </authorList>
    </citation>
    <scope>NUCLEOTIDE SEQUENCE [LARGE SCALE GENOMIC DNA]</scope>
    <source>
        <tissue evidence="1">Leaf</tissue>
    </source>
</reference>
<evidence type="ECO:0000313" key="1">
    <source>
        <dbReference type="EMBL" id="QCD85769.1"/>
    </source>
</evidence>
<dbReference type="AlphaFoldDB" id="A0A4D6LB65"/>
<sequence>MNVAGQKEEGSLCPSKALVGEEVRVEKYVFLKWRQSARVRGWKGILGAPYWVASGP</sequence>